<dbReference type="Proteomes" id="UP001155280">
    <property type="component" value="Unassembled WGS sequence"/>
</dbReference>
<evidence type="ECO:0000313" key="2">
    <source>
        <dbReference type="Proteomes" id="UP001155280"/>
    </source>
</evidence>
<gene>
    <name evidence="1" type="ORF">MKO06_06620</name>
</gene>
<proteinExistence type="predicted"/>
<dbReference type="RefSeq" id="WP_241549968.1">
    <property type="nucleotide sequence ID" value="NZ_JANCNS010000001.1"/>
</dbReference>
<keyword evidence="2" id="KW-1185">Reference proteome</keyword>
<dbReference type="InterPro" id="IPR029044">
    <property type="entry name" value="Nucleotide-diphossugar_trans"/>
</dbReference>
<dbReference type="AlphaFoldDB" id="A0A9X2KVV2"/>
<dbReference type="EMBL" id="JANCNS010000001">
    <property type="protein sequence ID" value="MCP9199572.1"/>
    <property type="molecule type" value="Genomic_DNA"/>
</dbReference>
<organism evidence="1 2">
    <name type="scientific">Christiangramia oceanisediminis</name>
    <dbReference type="NCBI Taxonomy" id="2920386"/>
    <lineage>
        <taxon>Bacteria</taxon>
        <taxon>Pseudomonadati</taxon>
        <taxon>Bacteroidota</taxon>
        <taxon>Flavobacteriia</taxon>
        <taxon>Flavobacteriales</taxon>
        <taxon>Flavobacteriaceae</taxon>
        <taxon>Christiangramia</taxon>
    </lineage>
</organism>
<reference evidence="1" key="1">
    <citation type="submission" date="2022-07" db="EMBL/GenBank/DDBJ databases">
        <title>Gramela sediminis sp. nov., isolated from deep-sea sediment of the Indian Ocean.</title>
        <authorList>
            <person name="Shi H."/>
        </authorList>
    </citation>
    <scope>NUCLEOTIDE SEQUENCE</scope>
    <source>
        <strain evidence="1">GC03-9</strain>
    </source>
</reference>
<comment type="caution">
    <text evidence="1">The sequence shown here is derived from an EMBL/GenBank/DDBJ whole genome shotgun (WGS) entry which is preliminary data.</text>
</comment>
<name>A0A9X2KVV2_9FLAO</name>
<protein>
    <submittedName>
        <fullName evidence="1">Uncharacterized protein</fullName>
    </submittedName>
</protein>
<dbReference type="Gene3D" id="3.90.550.10">
    <property type="entry name" value="Spore Coat Polysaccharide Biosynthesis Protein SpsA, Chain A"/>
    <property type="match status" value="1"/>
</dbReference>
<dbReference type="SUPFAM" id="SSF53448">
    <property type="entry name" value="Nucleotide-diphospho-sugar transferases"/>
    <property type="match status" value="1"/>
</dbReference>
<accession>A0A9X2KVV2</accession>
<sequence>MNSVICTLSEGSYHFGVAALINSLNTHGFKGEIYIGYRGELPEWAKNSETISSKSRSLTIRITQGFSAVFMPLETDSHFAFYKPDFILKIFVERPEIDAVFYFDPDIVIKCHWKNFDSWAQHGVALVHEIVANDMPGTHPKRAEWNKVIKKANKEPVRYISSYLNSGFCGVTREYLEFVRIWKHIIEIGRIHYGLNVRKLMSRDMTDVFAIGDQDAFNMAAMCADVPISEVGPEGMDFLYGGIYMSHAAGKTKPWIKSYIYESLRGNPPSLADKNYWINVQHPLKLYSKSEVLYKNLVLKTASFVGRFYRRY</sequence>
<evidence type="ECO:0000313" key="1">
    <source>
        <dbReference type="EMBL" id="MCP9199572.1"/>
    </source>
</evidence>